<proteinExistence type="predicted"/>
<gene>
    <name evidence="1" type="ORF">HF521_002951</name>
</gene>
<sequence>MWGNVVRVASPRWNTLLRRAEQHQLYMELTPLLFYFGAMVLRQVKCECSMETIRHVQLFMGNLSKGAVNDSKLYTPTLSNYWMLQGVVFSLQQNCSRSTLNCFAEEMIVLVQETETNTELPIRLKKLIRHLNDKMTSCPQCEVYKEEKAATFLSTLLTILQITSFTCRG</sequence>
<dbReference type="InterPro" id="IPR009079">
    <property type="entry name" value="4_helix_cytokine-like_core"/>
</dbReference>
<reference evidence="1" key="1">
    <citation type="submission" date="2020-08" db="EMBL/GenBank/DDBJ databases">
        <title>Chromosome-level assembly of Southern catfish (Silurus meridionalis) provides insights into visual adaptation to the nocturnal and benthic lifestyles.</title>
        <authorList>
            <person name="Zhang Y."/>
            <person name="Wang D."/>
            <person name="Peng Z."/>
        </authorList>
    </citation>
    <scope>NUCLEOTIDE SEQUENCE</scope>
    <source>
        <strain evidence="1">SWU-2019-XX</strain>
        <tissue evidence="1">Muscle</tissue>
    </source>
</reference>
<organism evidence="1 2">
    <name type="scientific">Silurus meridionalis</name>
    <name type="common">Southern catfish</name>
    <name type="synonym">Silurus soldatovi meridionalis</name>
    <dbReference type="NCBI Taxonomy" id="175797"/>
    <lineage>
        <taxon>Eukaryota</taxon>
        <taxon>Metazoa</taxon>
        <taxon>Chordata</taxon>
        <taxon>Craniata</taxon>
        <taxon>Vertebrata</taxon>
        <taxon>Euteleostomi</taxon>
        <taxon>Actinopterygii</taxon>
        <taxon>Neopterygii</taxon>
        <taxon>Teleostei</taxon>
        <taxon>Ostariophysi</taxon>
        <taxon>Siluriformes</taxon>
        <taxon>Siluridae</taxon>
        <taxon>Silurus</taxon>
    </lineage>
</organism>
<comment type="caution">
    <text evidence="1">The sequence shown here is derived from an EMBL/GenBank/DDBJ whole genome shotgun (WGS) entry which is preliminary data.</text>
</comment>
<dbReference type="SUPFAM" id="SSF47266">
    <property type="entry name" value="4-helical cytokines"/>
    <property type="match status" value="1"/>
</dbReference>
<name>A0A8T0B4N8_SILME</name>
<accession>A0A8T0B4N8</accession>
<evidence type="ECO:0000313" key="2">
    <source>
        <dbReference type="Proteomes" id="UP000606274"/>
    </source>
</evidence>
<keyword evidence="2" id="KW-1185">Reference proteome</keyword>
<dbReference type="AlphaFoldDB" id="A0A8T0B4N8"/>
<evidence type="ECO:0008006" key="3">
    <source>
        <dbReference type="Google" id="ProtNLM"/>
    </source>
</evidence>
<dbReference type="Proteomes" id="UP000606274">
    <property type="component" value="Unassembled WGS sequence"/>
</dbReference>
<dbReference type="Gene3D" id="1.20.1250.70">
    <property type="entry name" value="Interleukin-15/Interleukin-21"/>
    <property type="match status" value="1"/>
</dbReference>
<protein>
    <recommendedName>
        <fullName evidence="3">Interleukin</fullName>
    </recommendedName>
</protein>
<evidence type="ECO:0000313" key="1">
    <source>
        <dbReference type="EMBL" id="KAF7699993.1"/>
    </source>
</evidence>
<dbReference type="EMBL" id="JABFDY010000012">
    <property type="protein sequence ID" value="KAF7699993.1"/>
    <property type="molecule type" value="Genomic_DNA"/>
</dbReference>